<feature type="transmembrane region" description="Helical" evidence="1">
    <location>
        <begin position="60"/>
        <end position="86"/>
    </location>
</feature>
<accession>A0A9D2EF18</accession>
<protein>
    <submittedName>
        <fullName evidence="3">DUF418 domain-containing protein</fullName>
    </submittedName>
</protein>
<dbReference type="Pfam" id="PF04235">
    <property type="entry name" value="DUF418"/>
    <property type="match status" value="1"/>
</dbReference>
<dbReference type="EMBL" id="DXBY01000201">
    <property type="protein sequence ID" value="HIZ36439.1"/>
    <property type="molecule type" value="Genomic_DNA"/>
</dbReference>
<dbReference type="InterPro" id="IPR052529">
    <property type="entry name" value="Bact_Transport_Assoc"/>
</dbReference>
<feature type="domain" description="DUF418" evidence="2">
    <location>
        <begin position="221"/>
        <end position="385"/>
    </location>
</feature>
<keyword evidence="1" id="KW-0812">Transmembrane</keyword>
<feature type="transmembrane region" description="Helical" evidence="1">
    <location>
        <begin position="201"/>
        <end position="221"/>
    </location>
</feature>
<sequence length="397" mass="42313">MDTTTPPDTARQPRQRFLAPDLTRGVMLAIIALANVLIYLHDRPYGLRQHVLTGNAFDEVVSAGIGLFVDARGYPLFAALFGYGIVQMIRSRRDRGVAEEEIRRTVRRRSVGLILFGAVHSLLAFSGDILGWYGLIGLVLGRVLRLPDRTLLRLAAIWLVVAAIVQGALFADPTPSMQRSYFWSYAIADPLEATGWRLVEWVMAPFGLLAVVSAMLVGVWAGRHRILEHPERHRVLLVRTAVVGITVGVLGGIGSMLVGAGLWSPPFAVAAALAWLHVVSGVFCGLGYAALLALVAARLTASGRDQHWGVRALQAAGQKSLSCYLAQSIVFATLLAASTVGWGARLGPAAAAALALLTWAGTVAAAAATAGRPGPAEALLQRFVRGRRPAVRATISG</sequence>
<dbReference type="AlphaFoldDB" id="A0A9D2EF18"/>
<dbReference type="InterPro" id="IPR007349">
    <property type="entry name" value="DUF418"/>
</dbReference>
<organism evidence="3 4">
    <name type="scientific">Candidatus Ruania gallistercoris</name>
    <dbReference type="NCBI Taxonomy" id="2838746"/>
    <lineage>
        <taxon>Bacteria</taxon>
        <taxon>Bacillati</taxon>
        <taxon>Actinomycetota</taxon>
        <taxon>Actinomycetes</taxon>
        <taxon>Micrococcales</taxon>
        <taxon>Ruaniaceae</taxon>
        <taxon>Ruania</taxon>
    </lineage>
</organism>
<name>A0A9D2EF18_9MICO</name>
<dbReference type="PANTHER" id="PTHR30590">
    <property type="entry name" value="INNER MEMBRANE PROTEIN"/>
    <property type="match status" value="1"/>
</dbReference>
<comment type="caution">
    <text evidence="3">The sequence shown here is derived from an EMBL/GenBank/DDBJ whole genome shotgun (WGS) entry which is preliminary data.</text>
</comment>
<evidence type="ECO:0000313" key="4">
    <source>
        <dbReference type="Proteomes" id="UP000824037"/>
    </source>
</evidence>
<reference evidence="3" key="2">
    <citation type="submission" date="2021-04" db="EMBL/GenBank/DDBJ databases">
        <authorList>
            <person name="Gilroy R."/>
        </authorList>
    </citation>
    <scope>NUCLEOTIDE SEQUENCE</scope>
    <source>
        <strain evidence="3">ChiGjej4B4-7305</strain>
    </source>
</reference>
<keyword evidence="1" id="KW-1133">Transmembrane helix</keyword>
<reference evidence="3" key="1">
    <citation type="journal article" date="2021" name="PeerJ">
        <title>Extensive microbial diversity within the chicken gut microbiome revealed by metagenomics and culture.</title>
        <authorList>
            <person name="Gilroy R."/>
            <person name="Ravi A."/>
            <person name="Getino M."/>
            <person name="Pursley I."/>
            <person name="Horton D.L."/>
            <person name="Alikhan N.F."/>
            <person name="Baker D."/>
            <person name="Gharbi K."/>
            <person name="Hall N."/>
            <person name="Watson M."/>
            <person name="Adriaenssens E.M."/>
            <person name="Foster-Nyarko E."/>
            <person name="Jarju S."/>
            <person name="Secka A."/>
            <person name="Antonio M."/>
            <person name="Oren A."/>
            <person name="Chaudhuri R.R."/>
            <person name="La Ragione R."/>
            <person name="Hildebrand F."/>
            <person name="Pallen M.J."/>
        </authorList>
    </citation>
    <scope>NUCLEOTIDE SEQUENCE</scope>
    <source>
        <strain evidence="3">ChiGjej4B4-7305</strain>
    </source>
</reference>
<evidence type="ECO:0000259" key="2">
    <source>
        <dbReference type="Pfam" id="PF04235"/>
    </source>
</evidence>
<evidence type="ECO:0000313" key="3">
    <source>
        <dbReference type="EMBL" id="HIZ36439.1"/>
    </source>
</evidence>
<feature type="transmembrane region" description="Helical" evidence="1">
    <location>
        <begin position="21"/>
        <end position="40"/>
    </location>
</feature>
<feature type="transmembrane region" description="Helical" evidence="1">
    <location>
        <begin position="129"/>
        <end position="144"/>
    </location>
</feature>
<gene>
    <name evidence="3" type="ORF">H9815_11725</name>
</gene>
<feature type="transmembrane region" description="Helical" evidence="1">
    <location>
        <begin position="106"/>
        <end position="123"/>
    </location>
</feature>
<keyword evidence="1" id="KW-0472">Membrane</keyword>
<feature type="transmembrane region" description="Helical" evidence="1">
    <location>
        <begin position="241"/>
        <end position="263"/>
    </location>
</feature>
<evidence type="ECO:0000256" key="1">
    <source>
        <dbReference type="SAM" id="Phobius"/>
    </source>
</evidence>
<dbReference type="Proteomes" id="UP000824037">
    <property type="component" value="Unassembled WGS sequence"/>
</dbReference>
<feature type="transmembrane region" description="Helical" evidence="1">
    <location>
        <begin position="321"/>
        <end position="344"/>
    </location>
</feature>
<feature type="transmembrane region" description="Helical" evidence="1">
    <location>
        <begin position="151"/>
        <end position="171"/>
    </location>
</feature>
<dbReference type="PANTHER" id="PTHR30590:SF2">
    <property type="entry name" value="INNER MEMBRANE PROTEIN"/>
    <property type="match status" value="1"/>
</dbReference>
<feature type="transmembrane region" description="Helical" evidence="1">
    <location>
        <begin position="275"/>
        <end position="300"/>
    </location>
</feature>
<feature type="transmembrane region" description="Helical" evidence="1">
    <location>
        <begin position="350"/>
        <end position="370"/>
    </location>
</feature>
<proteinExistence type="predicted"/>